<keyword evidence="3 4" id="KW-0546">Nucleotide metabolism</keyword>
<name>A0A0G3XCD7_9SPHN</name>
<dbReference type="InterPro" id="IPR003697">
    <property type="entry name" value="Maf-like"/>
</dbReference>
<gene>
    <name evidence="5" type="ORF">AM2010_2248</name>
</gene>
<comment type="catalytic activity">
    <reaction evidence="4">
        <text>a ribonucleoside 5'-triphosphate + H2O = a ribonucleoside 5'-phosphate + diphosphate + H(+)</text>
        <dbReference type="Rhea" id="RHEA:23996"/>
        <dbReference type="ChEBI" id="CHEBI:15377"/>
        <dbReference type="ChEBI" id="CHEBI:15378"/>
        <dbReference type="ChEBI" id="CHEBI:33019"/>
        <dbReference type="ChEBI" id="CHEBI:58043"/>
        <dbReference type="ChEBI" id="CHEBI:61557"/>
        <dbReference type="EC" id="3.6.1.9"/>
    </reaction>
</comment>
<dbReference type="SUPFAM" id="SSF52972">
    <property type="entry name" value="ITPase-like"/>
    <property type="match status" value="1"/>
</dbReference>
<dbReference type="PIRSF" id="PIRSF006305">
    <property type="entry name" value="Maf"/>
    <property type="match status" value="1"/>
</dbReference>
<evidence type="ECO:0000256" key="1">
    <source>
        <dbReference type="ARBA" id="ARBA00001968"/>
    </source>
</evidence>
<evidence type="ECO:0000256" key="2">
    <source>
        <dbReference type="ARBA" id="ARBA00022801"/>
    </source>
</evidence>
<dbReference type="Pfam" id="PF02545">
    <property type="entry name" value="Maf"/>
    <property type="match status" value="1"/>
</dbReference>
<dbReference type="AlphaFoldDB" id="A0A0G3XCD7"/>
<dbReference type="EMBL" id="CP011805">
    <property type="protein sequence ID" value="AKM08306.1"/>
    <property type="molecule type" value="Genomic_DNA"/>
</dbReference>
<sequence>MLAAAGVRFDARPAAIDERALEAGMKAAGPDQVALALAEAKALAVDAPDIPILGSDSLVVVDGQRFDKPATRDDAAEHLRFFSGRPMHLHSAAAIARDGEIVWRHAAMATLHVRTLSPQFIESYLAAEWPEVGHCVGVFRIEAMGVQLFERIEGDHFTVLGMPLLAVLAALRDMGELPE</sequence>
<reference evidence="5 6" key="1">
    <citation type="submission" date="2015-06" db="EMBL/GenBank/DDBJ databases">
        <authorList>
            <person name="Kim K.M."/>
        </authorList>
    </citation>
    <scope>NUCLEOTIDE SEQUENCE [LARGE SCALE GENOMIC DNA]</scope>
    <source>
        <strain evidence="5 6">KCTC 22370</strain>
    </source>
</reference>
<dbReference type="PANTHER" id="PTHR43213">
    <property type="entry name" value="BIFUNCTIONAL DTTP/UTP PYROPHOSPHATASE/METHYLTRANSFERASE PROTEIN-RELATED"/>
    <property type="match status" value="1"/>
</dbReference>
<dbReference type="STRING" id="543877.AM2010_2248"/>
<organism evidence="5 6">
    <name type="scientific">Pelagerythrobacter marensis</name>
    <dbReference type="NCBI Taxonomy" id="543877"/>
    <lineage>
        <taxon>Bacteria</taxon>
        <taxon>Pseudomonadati</taxon>
        <taxon>Pseudomonadota</taxon>
        <taxon>Alphaproteobacteria</taxon>
        <taxon>Sphingomonadales</taxon>
        <taxon>Erythrobacteraceae</taxon>
        <taxon>Pelagerythrobacter</taxon>
    </lineage>
</organism>
<dbReference type="Proteomes" id="UP000037643">
    <property type="component" value="Chromosome"/>
</dbReference>
<evidence type="ECO:0000313" key="5">
    <source>
        <dbReference type="EMBL" id="AKM08306.1"/>
    </source>
</evidence>
<evidence type="ECO:0000256" key="4">
    <source>
        <dbReference type="HAMAP-Rule" id="MF_00528"/>
    </source>
</evidence>
<proteinExistence type="inferred from homology"/>
<dbReference type="GO" id="GO:0047429">
    <property type="term" value="F:nucleoside triphosphate diphosphatase activity"/>
    <property type="evidence" value="ECO:0007669"/>
    <property type="project" value="UniProtKB-EC"/>
</dbReference>
<dbReference type="EC" id="3.6.1.9" evidence="4"/>
<evidence type="ECO:0000256" key="3">
    <source>
        <dbReference type="ARBA" id="ARBA00023080"/>
    </source>
</evidence>
<feature type="active site" description="Proton acceptor" evidence="4">
    <location>
        <position position="56"/>
    </location>
</feature>
<dbReference type="GO" id="GO:0005737">
    <property type="term" value="C:cytoplasm"/>
    <property type="evidence" value="ECO:0007669"/>
    <property type="project" value="UniProtKB-SubCell"/>
</dbReference>
<comment type="subcellular location">
    <subcellularLocation>
        <location evidence="4">Cytoplasm</location>
    </subcellularLocation>
</comment>
<dbReference type="HAMAP" id="MF_00528">
    <property type="entry name" value="Maf"/>
    <property type="match status" value="1"/>
</dbReference>
<dbReference type="Gene3D" id="3.90.950.10">
    <property type="match status" value="1"/>
</dbReference>
<dbReference type="PATRIC" id="fig|543877.4.peg.2282"/>
<comment type="cofactor">
    <cofactor evidence="1 4">
        <name>a divalent metal cation</name>
        <dbReference type="ChEBI" id="CHEBI:60240"/>
    </cofactor>
</comment>
<keyword evidence="6" id="KW-1185">Reference proteome</keyword>
<accession>A0A0G3XCD7</accession>
<protein>
    <recommendedName>
        <fullName evidence="4">Nucleoside triphosphate pyrophosphatase</fullName>
        <ecNumber evidence="4">3.6.1.9</ecNumber>
    </recommendedName>
    <alternativeName>
        <fullName evidence="4">Nucleotide pyrophosphatase</fullName>
        <shortName evidence="4">Nucleotide PPase</shortName>
    </alternativeName>
</protein>
<comment type="caution">
    <text evidence="4">Lacks conserved residue(s) required for the propagation of feature annotation.</text>
</comment>
<dbReference type="InterPro" id="IPR029001">
    <property type="entry name" value="ITPase-like_fam"/>
</dbReference>
<comment type="catalytic activity">
    <reaction evidence="4">
        <text>a 2'-deoxyribonucleoside 5'-triphosphate + H2O = a 2'-deoxyribonucleoside 5'-phosphate + diphosphate + H(+)</text>
        <dbReference type="Rhea" id="RHEA:44644"/>
        <dbReference type="ChEBI" id="CHEBI:15377"/>
        <dbReference type="ChEBI" id="CHEBI:15378"/>
        <dbReference type="ChEBI" id="CHEBI:33019"/>
        <dbReference type="ChEBI" id="CHEBI:61560"/>
        <dbReference type="ChEBI" id="CHEBI:65317"/>
        <dbReference type="EC" id="3.6.1.9"/>
    </reaction>
</comment>
<comment type="similarity">
    <text evidence="4">Belongs to the Maf family.</text>
</comment>
<dbReference type="KEGG" id="amx:AM2010_2248"/>
<comment type="function">
    <text evidence="4">Nucleoside triphosphate pyrophosphatase. May have a dual role in cell division arrest and in preventing the incorporation of modified nucleotides into cellular nucleic acids.</text>
</comment>
<evidence type="ECO:0000313" key="6">
    <source>
        <dbReference type="Proteomes" id="UP000037643"/>
    </source>
</evidence>
<keyword evidence="2 4" id="KW-0378">Hydrolase</keyword>
<keyword evidence="4" id="KW-0963">Cytoplasm</keyword>
<dbReference type="GO" id="GO:0009117">
    <property type="term" value="P:nucleotide metabolic process"/>
    <property type="evidence" value="ECO:0007669"/>
    <property type="project" value="UniProtKB-KW"/>
</dbReference>
<dbReference type="PANTHER" id="PTHR43213:SF5">
    <property type="entry name" value="BIFUNCTIONAL DTTP_UTP PYROPHOSPHATASE_METHYLTRANSFERASE PROTEIN-RELATED"/>
    <property type="match status" value="1"/>
</dbReference>